<evidence type="ECO:0000313" key="2">
    <source>
        <dbReference type="EMBL" id="MEQ6353551.1"/>
    </source>
</evidence>
<sequence length="96" mass="10815">MKYLAIGVFLSLCSVFLSKILWGMEKIYVVPGAVGCIFIVISMVFSGSMTSGDRMRANFATETTEHRDERHKITINSLYIALPNIIVAVLFYYVNK</sequence>
<reference evidence="2 3" key="1">
    <citation type="submission" date="2024-06" db="EMBL/GenBank/DDBJ databases">
        <title>Lysinibacillus zambalefons sp. nov., a Novel Firmicute Isolated from the Poon Bato Zambales Hyperalkaline Spring.</title>
        <authorList>
            <person name="Aja J.A."/>
            <person name="Lazaro J.E.H."/>
            <person name="Llorin L.D."/>
            <person name="Lim K.R."/>
            <person name="Teodosio J."/>
            <person name="Dalisay D.S."/>
        </authorList>
    </citation>
    <scope>NUCLEOTIDE SEQUENCE [LARGE SCALE GENOMIC DNA]</scope>
    <source>
        <strain evidence="2 3">M3</strain>
    </source>
</reference>
<gene>
    <name evidence="2" type="ORF">ABNX05_02870</name>
</gene>
<comment type="caution">
    <text evidence="2">The sequence shown here is derived from an EMBL/GenBank/DDBJ whole genome shotgun (WGS) entry which is preliminary data.</text>
</comment>
<evidence type="ECO:0000256" key="1">
    <source>
        <dbReference type="SAM" id="Phobius"/>
    </source>
</evidence>
<keyword evidence="1" id="KW-0472">Membrane</keyword>
<proteinExistence type="predicted"/>
<dbReference type="Pfam" id="PF17247">
    <property type="entry name" value="DUF5316"/>
    <property type="match status" value="1"/>
</dbReference>
<keyword evidence="3" id="KW-1185">Reference proteome</keyword>
<keyword evidence="1" id="KW-1133">Transmembrane helix</keyword>
<dbReference type="Proteomes" id="UP001478862">
    <property type="component" value="Unassembled WGS sequence"/>
</dbReference>
<accession>A0ABV1MM34</accession>
<feature type="transmembrane region" description="Helical" evidence="1">
    <location>
        <begin position="28"/>
        <end position="52"/>
    </location>
</feature>
<feature type="transmembrane region" description="Helical" evidence="1">
    <location>
        <begin position="73"/>
        <end position="94"/>
    </location>
</feature>
<dbReference type="InterPro" id="IPR035167">
    <property type="entry name" value="DUF5316"/>
</dbReference>
<keyword evidence="1" id="KW-0812">Transmembrane</keyword>
<dbReference type="EMBL" id="JBEGDG010000002">
    <property type="protein sequence ID" value="MEQ6353551.1"/>
    <property type="molecule type" value="Genomic_DNA"/>
</dbReference>
<organism evidence="2 3">
    <name type="scientific">Lysinibacillus zambalensis</name>
    <dbReference type="NCBI Taxonomy" id="3160866"/>
    <lineage>
        <taxon>Bacteria</taxon>
        <taxon>Bacillati</taxon>
        <taxon>Bacillota</taxon>
        <taxon>Bacilli</taxon>
        <taxon>Bacillales</taxon>
        <taxon>Bacillaceae</taxon>
        <taxon>Lysinibacillus</taxon>
    </lineage>
</organism>
<dbReference type="RefSeq" id="WP_349658333.1">
    <property type="nucleotide sequence ID" value="NZ_JBEGDG010000002.1"/>
</dbReference>
<evidence type="ECO:0000313" key="3">
    <source>
        <dbReference type="Proteomes" id="UP001478862"/>
    </source>
</evidence>
<protein>
    <submittedName>
        <fullName evidence="2">DUF5316 domain-containing protein</fullName>
    </submittedName>
</protein>
<name>A0ABV1MM34_9BACI</name>